<evidence type="ECO:0000256" key="2">
    <source>
        <dbReference type="ARBA" id="ARBA00009323"/>
    </source>
</evidence>
<evidence type="ECO:0000256" key="3">
    <source>
        <dbReference type="ARBA" id="ARBA00022618"/>
    </source>
</evidence>
<evidence type="ECO:0000256" key="6">
    <source>
        <dbReference type="ARBA" id="ARBA00023306"/>
    </source>
</evidence>
<dbReference type="RefSeq" id="WP_251496706.1">
    <property type="nucleotide sequence ID" value="NZ_CAJSLV010000081.1"/>
</dbReference>
<dbReference type="Gene3D" id="2.30.31.20">
    <property type="entry name" value="Sporulation-specific cell division protein SsgB"/>
    <property type="match status" value="1"/>
</dbReference>
<accession>A0A9W4GU42</accession>
<evidence type="ECO:0000256" key="1">
    <source>
        <dbReference type="ARBA" id="ARBA00004431"/>
    </source>
</evidence>
<dbReference type="GO" id="GO:0000917">
    <property type="term" value="P:division septum assembly"/>
    <property type="evidence" value="ECO:0007669"/>
    <property type="project" value="UniProtKB-KW"/>
</dbReference>
<protein>
    <submittedName>
        <fullName evidence="7">Regulator</fullName>
    </submittedName>
</protein>
<keyword evidence="8" id="KW-1185">Reference proteome</keyword>
<dbReference type="GO" id="GO:0030428">
    <property type="term" value="C:cell septum"/>
    <property type="evidence" value="ECO:0007669"/>
    <property type="project" value="UniProtKB-SubCell"/>
</dbReference>
<sequence>MSAHQSRVHTQRMASQNHPELILDIERLLGISTRQAVRATFRFDPTCPSTVSVEFLVEGGPRVRWRIGRDLITQGLYSVSGLGDVQIWPTSLGEGATAWLRLASGDMAALFELPVPPLEEWLEHTYEVVNADRELAGIDWDLAANLLRSPGVDSG</sequence>
<comment type="similarity">
    <text evidence="2">Belongs to the SsgA family.</text>
</comment>
<keyword evidence="3" id="KW-0132">Cell division</keyword>
<proteinExistence type="inferred from homology"/>
<organism evidence="7 8">
    <name type="scientific">Actinacidiphila cocklensis</name>
    <dbReference type="NCBI Taxonomy" id="887465"/>
    <lineage>
        <taxon>Bacteria</taxon>
        <taxon>Bacillati</taxon>
        <taxon>Actinomycetota</taxon>
        <taxon>Actinomycetes</taxon>
        <taxon>Kitasatosporales</taxon>
        <taxon>Streptomycetaceae</taxon>
        <taxon>Actinacidiphila</taxon>
    </lineage>
</organism>
<comment type="caution">
    <text evidence="7">The sequence shown here is derived from an EMBL/GenBank/DDBJ whole genome shotgun (WGS) entry which is preliminary data.</text>
</comment>
<dbReference type="EMBL" id="CAJSLV010000081">
    <property type="protein sequence ID" value="CAG6397164.1"/>
    <property type="molecule type" value="Genomic_DNA"/>
</dbReference>
<keyword evidence="4" id="KW-0749">Sporulation</keyword>
<dbReference type="Pfam" id="PF04686">
    <property type="entry name" value="SsgA"/>
    <property type="match status" value="1"/>
</dbReference>
<gene>
    <name evidence="7" type="ORF">SCOCK_50213</name>
</gene>
<evidence type="ECO:0000313" key="8">
    <source>
        <dbReference type="Proteomes" id="UP001152519"/>
    </source>
</evidence>
<dbReference type="InterPro" id="IPR038658">
    <property type="entry name" value="SsgB_sf"/>
</dbReference>
<dbReference type="AlphaFoldDB" id="A0A9W4GU42"/>
<evidence type="ECO:0000256" key="4">
    <source>
        <dbReference type="ARBA" id="ARBA00022969"/>
    </source>
</evidence>
<name>A0A9W4GU42_9ACTN</name>
<dbReference type="GO" id="GO:0030435">
    <property type="term" value="P:sporulation resulting in formation of a cellular spore"/>
    <property type="evidence" value="ECO:0007669"/>
    <property type="project" value="UniProtKB-KW"/>
</dbReference>
<evidence type="ECO:0000313" key="7">
    <source>
        <dbReference type="EMBL" id="CAG6397164.1"/>
    </source>
</evidence>
<dbReference type="Proteomes" id="UP001152519">
    <property type="component" value="Unassembled WGS sequence"/>
</dbReference>
<evidence type="ECO:0000256" key="5">
    <source>
        <dbReference type="ARBA" id="ARBA00023210"/>
    </source>
</evidence>
<comment type="subcellular location">
    <subcellularLocation>
        <location evidence="1">Cell septum</location>
    </subcellularLocation>
</comment>
<reference evidence="7" key="1">
    <citation type="submission" date="2021-05" db="EMBL/GenBank/DDBJ databases">
        <authorList>
            <person name="Arsene-Ploetze F."/>
        </authorList>
    </citation>
    <scope>NUCLEOTIDE SEQUENCE</scope>
    <source>
        <strain evidence="7">DSM 42138</strain>
    </source>
</reference>
<keyword evidence="5" id="KW-0717">Septation</keyword>
<dbReference type="InterPro" id="IPR006776">
    <property type="entry name" value="SsgB"/>
</dbReference>
<keyword evidence="6" id="KW-0131">Cell cycle</keyword>